<accession>A0ABU0LN01</accession>
<reference evidence="4 5" key="1">
    <citation type="submission" date="2023-07" db="EMBL/GenBank/DDBJ databases">
        <title>Genomic Encyclopedia of Type Strains, Phase IV (KMG-IV): sequencing the most valuable type-strain genomes for metagenomic binning, comparative biology and taxonomic classification.</title>
        <authorList>
            <person name="Goeker M."/>
        </authorList>
    </citation>
    <scope>NUCLEOTIDE SEQUENCE [LARGE SCALE GENOMIC DNA]</scope>
    <source>
        <strain evidence="4 5">DSM 15561</strain>
    </source>
</reference>
<feature type="signal peptide" evidence="2">
    <location>
        <begin position="1"/>
        <end position="23"/>
    </location>
</feature>
<protein>
    <submittedName>
        <fullName evidence="4">Polar amino acid transport system substrate-binding protein</fullName>
    </submittedName>
</protein>
<dbReference type="InterPro" id="IPR001638">
    <property type="entry name" value="Solute-binding_3/MltF_N"/>
</dbReference>
<dbReference type="PANTHER" id="PTHR35936">
    <property type="entry name" value="MEMBRANE-BOUND LYTIC MUREIN TRANSGLYCOSYLASE F"/>
    <property type="match status" value="1"/>
</dbReference>
<keyword evidence="5" id="KW-1185">Reference proteome</keyword>
<keyword evidence="1 2" id="KW-0732">Signal</keyword>
<dbReference type="Pfam" id="PF00497">
    <property type="entry name" value="SBP_bac_3"/>
    <property type="match status" value="1"/>
</dbReference>
<feature type="domain" description="Solute-binding protein family 3/N-terminal" evidence="3">
    <location>
        <begin position="42"/>
        <end position="266"/>
    </location>
</feature>
<proteinExistence type="predicted"/>
<evidence type="ECO:0000313" key="4">
    <source>
        <dbReference type="EMBL" id="MDQ0510061.1"/>
    </source>
</evidence>
<gene>
    <name evidence="4" type="ORF">QOZ99_000942</name>
</gene>
<dbReference type="PANTHER" id="PTHR35936:SF17">
    <property type="entry name" value="ARGININE-BINDING EXTRACELLULAR PROTEIN ARTP"/>
    <property type="match status" value="1"/>
</dbReference>
<sequence>MTTLRIRSIVGLAALTVALTASAVAAQACTPAHAFKTVADGKLTVAIYEYPPFSTASSDGKIGGVDGEIAKKFAEKNCLTVVAAVVDPAATIQYVLSGKADLAAGDWYRTAERAKVLGLSWPTYLDQMGIYSKTGYSKVEDLVGKKVGTVSGFLWVADLQKLLGSNLKLYQNPVALAQDLEAGRIDVAVDSFGTGAYAQKKGGYAGIIIKVAEPDPRVQSSIQAAQANLLYTKANTDLGKALDASIQELHKSGALKEILKANGLDPSGTDVGEPRVVN</sequence>
<comment type="caution">
    <text evidence="4">The sequence shown here is derived from an EMBL/GenBank/DDBJ whole genome shotgun (WGS) entry which is preliminary data.</text>
</comment>
<evidence type="ECO:0000256" key="1">
    <source>
        <dbReference type="ARBA" id="ARBA00022729"/>
    </source>
</evidence>
<name>A0ABU0LN01_9HYPH</name>
<evidence type="ECO:0000259" key="3">
    <source>
        <dbReference type="SMART" id="SM00062"/>
    </source>
</evidence>
<dbReference type="Gene3D" id="3.40.190.10">
    <property type="entry name" value="Periplasmic binding protein-like II"/>
    <property type="match status" value="2"/>
</dbReference>
<feature type="chain" id="PRO_5046628182" evidence="2">
    <location>
        <begin position="24"/>
        <end position="278"/>
    </location>
</feature>
<dbReference type="SMART" id="SM00062">
    <property type="entry name" value="PBPb"/>
    <property type="match status" value="1"/>
</dbReference>
<dbReference type="EMBL" id="JAUSVR010000002">
    <property type="protein sequence ID" value="MDQ0510061.1"/>
    <property type="molecule type" value="Genomic_DNA"/>
</dbReference>
<dbReference type="Proteomes" id="UP001235094">
    <property type="component" value="Unassembled WGS sequence"/>
</dbReference>
<dbReference type="SUPFAM" id="SSF53850">
    <property type="entry name" value="Periplasmic binding protein-like II"/>
    <property type="match status" value="1"/>
</dbReference>
<dbReference type="PROSITE" id="PS51257">
    <property type="entry name" value="PROKAR_LIPOPROTEIN"/>
    <property type="match status" value="1"/>
</dbReference>
<dbReference type="RefSeq" id="WP_306888792.1">
    <property type="nucleotide sequence ID" value="NZ_JAUSVR010000002.1"/>
</dbReference>
<evidence type="ECO:0000256" key="2">
    <source>
        <dbReference type="SAM" id="SignalP"/>
    </source>
</evidence>
<organism evidence="4 5">
    <name type="scientific">Ancylobacter amanitiformis</name>
    <dbReference type="NCBI Taxonomy" id="217069"/>
    <lineage>
        <taxon>Bacteria</taxon>
        <taxon>Pseudomonadati</taxon>
        <taxon>Pseudomonadota</taxon>
        <taxon>Alphaproteobacteria</taxon>
        <taxon>Hyphomicrobiales</taxon>
        <taxon>Xanthobacteraceae</taxon>
        <taxon>Ancylobacter</taxon>
    </lineage>
</organism>
<evidence type="ECO:0000313" key="5">
    <source>
        <dbReference type="Proteomes" id="UP001235094"/>
    </source>
</evidence>